<evidence type="ECO:0000313" key="7">
    <source>
        <dbReference type="EMBL" id="NGQ92486.1"/>
    </source>
</evidence>
<dbReference type="InterPro" id="IPR001736">
    <property type="entry name" value="PLipase_D/transphosphatidylase"/>
</dbReference>
<comment type="caution">
    <text evidence="7">The sequence shown here is derived from an EMBL/GenBank/DDBJ whole genome shotgun (WGS) entry which is preliminary data.</text>
</comment>
<evidence type="ECO:0000256" key="4">
    <source>
        <dbReference type="ARBA" id="ARBA00022525"/>
    </source>
</evidence>
<evidence type="ECO:0000313" key="8">
    <source>
        <dbReference type="Proteomes" id="UP000474758"/>
    </source>
</evidence>
<dbReference type="Gene3D" id="3.30.870.10">
    <property type="entry name" value="Endonuclease Chain A"/>
    <property type="match status" value="2"/>
</dbReference>
<dbReference type="Proteomes" id="UP000474758">
    <property type="component" value="Unassembled WGS sequence"/>
</dbReference>
<proteinExistence type="predicted"/>
<dbReference type="GO" id="GO:0030572">
    <property type="term" value="F:phosphatidyltransferase activity"/>
    <property type="evidence" value="ECO:0007669"/>
    <property type="project" value="UniProtKB-ARBA"/>
</dbReference>
<keyword evidence="8" id="KW-1185">Reference proteome</keyword>
<sequence>MPTVLLWSFGLALAAVAIPALVLWSHARFTERARRARGPDSHHLPRPQGDKAATELDRLLDPPETAHPGQNGLANLIRPEDAFAARSLSAAAAGRSLDLIYYIWRTDRSGWLLLADLVAAADRGVRVRLLLDDIHVQGFDFTFLGLSLHPNIEVRLFNPIRSRGHWLRRSAEFLLGISRFNRRMHGKIWIADGRLAILGGRNIGDTYLDGSASSDQRAHDADVLLAGPLVTDMAEVFDRFWNLGLSLPLLALWPGLRMSPARFRRRLRRHLADPRARAFRDRAIAGRSAAAVLASPLRWTDSATLLADPPDKALGQRRGPWLADSIADLMKGAGQEICLTTPYLVPGTAGLNLLTDLARAGIRLRVLTNSLASTDLFAVHAAYTWYRRPLLDAGAELHEFAPPPRRRLGLPAALTRRRDLLHSKIFLIDGRHALVGSHNFDMRSAFINIELGLLFQEPTLVAELASLFDAQSSQSSAYAVTLHGDEMRWRIRREDGAEVISTREPDASLPRRLAAGVIARLPHGWF</sequence>
<evidence type="ECO:0000256" key="5">
    <source>
        <dbReference type="ARBA" id="ARBA00029594"/>
    </source>
</evidence>
<dbReference type="InterPro" id="IPR025202">
    <property type="entry name" value="PLD-like_dom"/>
</dbReference>
<gene>
    <name evidence="7" type="ORF">G5V65_16450</name>
</gene>
<feature type="domain" description="PLD phosphodiesterase" evidence="6">
    <location>
        <begin position="417"/>
        <end position="444"/>
    </location>
</feature>
<evidence type="ECO:0000256" key="1">
    <source>
        <dbReference type="ARBA" id="ARBA00003145"/>
    </source>
</evidence>
<dbReference type="SMART" id="SM00155">
    <property type="entry name" value="PLDc"/>
    <property type="match status" value="2"/>
</dbReference>
<reference evidence="7 8" key="1">
    <citation type="submission" date="2020-02" db="EMBL/GenBank/DDBJ databases">
        <title>Rhodobacter translucens sp. nov., a novel bacterium isolated from activated sludge.</title>
        <authorList>
            <person name="Liu J."/>
        </authorList>
    </citation>
    <scope>NUCLEOTIDE SEQUENCE [LARGE SCALE GENOMIC DNA]</scope>
    <source>
        <strain evidence="7 8">HX-7-19</strain>
    </source>
</reference>
<dbReference type="PANTHER" id="PTHR21248">
    <property type="entry name" value="CARDIOLIPIN SYNTHASE"/>
    <property type="match status" value="1"/>
</dbReference>
<dbReference type="Pfam" id="PF13091">
    <property type="entry name" value="PLDc_2"/>
    <property type="match status" value="2"/>
</dbReference>
<comment type="function">
    <text evidence="1">Could be a virulence factor.</text>
</comment>
<feature type="domain" description="PLD phosphodiesterase" evidence="6">
    <location>
        <begin position="180"/>
        <end position="207"/>
    </location>
</feature>
<dbReference type="CDD" id="cd09111">
    <property type="entry name" value="PLDc_ymdC_like_1"/>
    <property type="match status" value="1"/>
</dbReference>
<organism evidence="7 8">
    <name type="scientific">Paragemmobacter kunshanensis</name>
    <dbReference type="NCBI Taxonomy" id="2583234"/>
    <lineage>
        <taxon>Bacteria</taxon>
        <taxon>Pseudomonadati</taxon>
        <taxon>Pseudomonadota</taxon>
        <taxon>Alphaproteobacteria</taxon>
        <taxon>Rhodobacterales</taxon>
        <taxon>Paracoccaceae</taxon>
        <taxon>Paragemmobacter</taxon>
    </lineage>
</organism>
<evidence type="ECO:0000256" key="2">
    <source>
        <dbReference type="ARBA" id="ARBA00004613"/>
    </source>
</evidence>
<dbReference type="SUPFAM" id="SSF56024">
    <property type="entry name" value="Phospholipase D/nuclease"/>
    <property type="match status" value="2"/>
</dbReference>
<comment type="subcellular location">
    <subcellularLocation>
        <location evidence="2">Secreted</location>
    </subcellularLocation>
</comment>
<dbReference type="RefSeq" id="WP_165052181.1">
    <property type="nucleotide sequence ID" value="NZ_JAALFE010000018.1"/>
</dbReference>
<dbReference type="CDD" id="cd09113">
    <property type="entry name" value="PLDc_ymdC_like_2"/>
    <property type="match status" value="1"/>
</dbReference>
<dbReference type="AlphaFoldDB" id="A0A6M1U0K1"/>
<evidence type="ECO:0000259" key="6">
    <source>
        <dbReference type="PROSITE" id="PS50035"/>
    </source>
</evidence>
<dbReference type="EMBL" id="JAALFE010000018">
    <property type="protein sequence ID" value="NGQ92486.1"/>
    <property type="molecule type" value="Genomic_DNA"/>
</dbReference>
<evidence type="ECO:0000256" key="3">
    <source>
        <dbReference type="ARBA" id="ARBA00018392"/>
    </source>
</evidence>
<protein>
    <recommendedName>
        <fullName evidence="3">Phospholipase D</fullName>
    </recommendedName>
    <alternativeName>
        <fullName evidence="5">Choline phosphatase</fullName>
    </alternativeName>
</protein>
<dbReference type="GO" id="GO:0032049">
    <property type="term" value="P:cardiolipin biosynthetic process"/>
    <property type="evidence" value="ECO:0007669"/>
    <property type="project" value="UniProtKB-ARBA"/>
</dbReference>
<dbReference type="PANTHER" id="PTHR21248:SF12">
    <property type="entry name" value="CARDIOLIPIN SYNTHASE C"/>
    <property type="match status" value="1"/>
</dbReference>
<name>A0A6M1U0K1_9RHOB</name>
<dbReference type="PROSITE" id="PS50035">
    <property type="entry name" value="PLD"/>
    <property type="match status" value="2"/>
</dbReference>
<accession>A0A6M1U0K1</accession>
<keyword evidence="4" id="KW-0964">Secreted</keyword>
<dbReference type="GO" id="GO:0005576">
    <property type="term" value="C:extracellular region"/>
    <property type="evidence" value="ECO:0007669"/>
    <property type="project" value="UniProtKB-SubCell"/>
</dbReference>